<dbReference type="Proteomes" id="UP000807342">
    <property type="component" value="Unassembled WGS sequence"/>
</dbReference>
<comment type="subcellular location">
    <subcellularLocation>
        <location evidence="1">Membrane</location>
        <topology evidence="1">Single-pass membrane protein</topology>
    </subcellularLocation>
</comment>
<dbReference type="GO" id="GO:0071944">
    <property type="term" value="C:cell periphery"/>
    <property type="evidence" value="ECO:0007669"/>
    <property type="project" value="UniProtKB-ARBA"/>
</dbReference>
<dbReference type="PANTHER" id="PTHR15549">
    <property type="entry name" value="PAIRED IMMUNOGLOBULIN-LIKE TYPE 2 RECEPTOR"/>
    <property type="match status" value="1"/>
</dbReference>
<evidence type="ECO:0000313" key="9">
    <source>
        <dbReference type="Proteomes" id="UP000807342"/>
    </source>
</evidence>
<keyword evidence="2 6" id="KW-0812">Transmembrane</keyword>
<dbReference type="OrthoDB" id="2576311at2759"/>
<name>A0A9P5XQ18_9AGAR</name>
<dbReference type="Gene3D" id="1.20.5.510">
    <property type="entry name" value="Single helix bin"/>
    <property type="match status" value="1"/>
</dbReference>
<evidence type="ECO:0000256" key="7">
    <source>
        <dbReference type="SAM" id="SignalP"/>
    </source>
</evidence>
<dbReference type="InterPro" id="IPR051694">
    <property type="entry name" value="Immunoregulatory_rcpt-like"/>
</dbReference>
<feature type="compositionally biased region" description="Low complexity" evidence="5">
    <location>
        <begin position="155"/>
        <end position="196"/>
    </location>
</feature>
<dbReference type="EMBL" id="MU151053">
    <property type="protein sequence ID" value="KAF9454634.1"/>
    <property type="molecule type" value="Genomic_DNA"/>
</dbReference>
<keyword evidence="3 6" id="KW-1133">Transmembrane helix</keyword>
<dbReference type="AlphaFoldDB" id="A0A9P5XQ18"/>
<organism evidence="8 9">
    <name type="scientific">Macrolepiota fuliginosa MF-IS2</name>
    <dbReference type="NCBI Taxonomy" id="1400762"/>
    <lineage>
        <taxon>Eukaryota</taxon>
        <taxon>Fungi</taxon>
        <taxon>Dikarya</taxon>
        <taxon>Basidiomycota</taxon>
        <taxon>Agaricomycotina</taxon>
        <taxon>Agaricomycetes</taxon>
        <taxon>Agaricomycetidae</taxon>
        <taxon>Agaricales</taxon>
        <taxon>Agaricineae</taxon>
        <taxon>Agaricaceae</taxon>
        <taxon>Macrolepiota</taxon>
    </lineage>
</organism>
<evidence type="ECO:0008006" key="10">
    <source>
        <dbReference type="Google" id="ProtNLM"/>
    </source>
</evidence>
<evidence type="ECO:0000256" key="2">
    <source>
        <dbReference type="ARBA" id="ARBA00022692"/>
    </source>
</evidence>
<keyword evidence="9" id="KW-1185">Reference proteome</keyword>
<accession>A0A9P5XQ18</accession>
<dbReference type="GO" id="GO:0016020">
    <property type="term" value="C:membrane"/>
    <property type="evidence" value="ECO:0007669"/>
    <property type="project" value="UniProtKB-SubCell"/>
</dbReference>
<evidence type="ECO:0000256" key="6">
    <source>
        <dbReference type="SAM" id="Phobius"/>
    </source>
</evidence>
<feature type="region of interest" description="Disordered" evidence="5">
    <location>
        <begin position="153"/>
        <end position="202"/>
    </location>
</feature>
<proteinExistence type="predicted"/>
<gene>
    <name evidence="8" type="ORF">P691DRAFT_806802</name>
</gene>
<keyword evidence="7" id="KW-0732">Signal</keyword>
<evidence type="ECO:0000256" key="5">
    <source>
        <dbReference type="SAM" id="MobiDB-lite"/>
    </source>
</evidence>
<feature type="chain" id="PRO_5040452195" description="Transmembrane protein" evidence="7">
    <location>
        <begin position="18"/>
        <end position="346"/>
    </location>
</feature>
<comment type="caution">
    <text evidence="8">The sequence shown here is derived from an EMBL/GenBank/DDBJ whole genome shotgun (WGS) entry which is preliminary data.</text>
</comment>
<evidence type="ECO:0000313" key="8">
    <source>
        <dbReference type="EMBL" id="KAF9454634.1"/>
    </source>
</evidence>
<feature type="region of interest" description="Disordered" evidence="5">
    <location>
        <begin position="259"/>
        <end position="346"/>
    </location>
</feature>
<evidence type="ECO:0000256" key="3">
    <source>
        <dbReference type="ARBA" id="ARBA00022989"/>
    </source>
</evidence>
<protein>
    <recommendedName>
        <fullName evidence="10">Transmembrane protein</fullName>
    </recommendedName>
</protein>
<feature type="compositionally biased region" description="Polar residues" evidence="5">
    <location>
        <begin position="261"/>
        <end position="277"/>
    </location>
</feature>
<evidence type="ECO:0000256" key="1">
    <source>
        <dbReference type="ARBA" id="ARBA00004167"/>
    </source>
</evidence>
<evidence type="ECO:0000256" key="4">
    <source>
        <dbReference type="ARBA" id="ARBA00023136"/>
    </source>
</evidence>
<dbReference type="PANTHER" id="PTHR15549:SF26">
    <property type="entry name" value="AXIAL BUDDING PATTERN PROTEIN 2-RELATED"/>
    <property type="match status" value="1"/>
</dbReference>
<sequence length="346" mass="35885">MPRLAYLAIAFLPGVLSQTISKAICSVSSLNWASNSLGDSPCQVAAQLAGVCNGGVFTLQPLDPGFVYLGPSLTVQNSCRCSSVYYSMLSACAACQGRNWLDWSEYNGNCTTVYPTVFPQPLPLGTRVPGWAYADVTVTNGFNLSTAQALDTRPESTGISTPTSSSFPTSRTIGTTGTLSFTTPRSSSTAGIAGADGSSGSGSGTNAGAIAGGVIGGVVGLALVAGLLFFFLRRRREASEKPASSAFNTTPYMAAAYGPEQNMSYNPTTSPYPSDQAQKLYDPADPSTFPTTPTPVASSPYTNPYSPPPASTTYSTFQNSTTQVQHGAPHMPTPAPTGHYTGAPEL</sequence>
<reference evidence="8" key="1">
    <citation type="submission" date="2020-11" db="EMBL/GenBank/DDBJ databases">
        <authorList>
            <consortium name="DOE Joint Genome Institute"/>
            <person name="Ahrendt S."/>
            <person name="Riley R."/>
            <person name="Andreopoulos W."/>
            <person name="Labutti K."/>
            <person name="Pangilinan J."/>
            <person name="Ruiz-Duenas F.J."/>
            <person name="Barrasa J.M."/>
            <person name="Sanchez-Garcia M."/>
            <person name="Camarero S."/>
            <person name="Miyauchi S."/>
            <person name="Serrano A."/>
            <person name="Linde D."/>
            <person name="Babiker R."/>
            <person name="Drula E."/>
            <person name="Ayuso-Fernandez I."/>
            <person name="Pacheco R."/>
            <person name="Padilla G."/>
            <person name="Ferreira P."/>
            <person name="Barriuso J."/>
            <person name="Kellner H."/>
            <person name="Castanera R."/>
            <person name="Alfaro M."/>
            <person name="Ramirez L."/>
            <person name="Pisabarro A.G."/>
            <person name="Kuo A."/>
            <person name="Tritt A."/>
            <person name="Lipzen A."/>
            <person name="He G."/>
            <person name="Yan M."/>
            <person name="Ng V."/>
            <person name="Cullen D."/>
            <person name="Martin F."/>
            <person name="Rosso M.-N."/>
            <person name="Henrissat B."/>
            <person name="Hibbett D."/>
            <person name="Martinez A.T."/>
            <person name="Grigoriev I.V."/>
        </authorList>
    </citation>
    <scope>NUCLEOTIDE SEQUENCE</scope>
    <source>
        <strain evidence="8">MF-IS2</strain>
    </source>
</reference>
<keyword evidence="4 6" id="KW-0472">Membrane</keyword>
<feature type="transmembrane region" description="Helical" evidence="6">
    <location>
        <begin position="209"/>
        <end position="232"/>
    </location>
</feature>
<feature type="signal peptide" evidence="7">
    <location>
        <begin position="1"/>
        <end position="17"/>
    </location>
</feature>